<protein>
    <submittedName>
        <fullName evidence="1">Uncharacterized protein</fullName>
    </submittedName>
</protein>
<keyword evidence="2" id="KW-1185">Reference proteome</keyword>
<dbReference type="Proteomes" id="UP000824533">
    <property type="component" value="Linkage Group LG21"/>
</dbReference>
<comment type="caution">
    <text evidence="1">The sequence shown here is derived from an EMBL/GenBank/DDBJ whole genome shotgun (WGS) entry which is preliminary data.</text>
</comment>
<name>A0ACC1CM35_9NEOP</name>
<reference evidence="1 2" key="1">
    <citation type="journal article" date="2021" name="Front. Genet.">
        <title>Chromosome-Level Genome Assembly Reveals Significant Gene Expansion in the Toll and IMD Signaling Pathways of Dendrolimus kikuchii.</title>
        <authorList>
            <person name="Zhou J."/>
            <person name="Wu P."/>
            <person name="Xiong Z."/>
            <person name="Liu N."/>
            <person name="Zhao N."/>
            <person name="Ji M."/>
            <person name="Qiu Y."/>
            <person name="Yang B."/>
        </authorList>
    </citation>
    <scope>NUCLEOTIDE SEQUENCE [LARGE SCALE GENOMIC DNA]</scope>
    <source>
        <strain evidence="1">Ann1</strain>
    </source>
</reference>
<sequence length="239" mass="28537">MPRKKHCYWTRRLEFELVEFIRKRHFIWKYTGNTNHHIQQKYKAYAEFAAKLGPGFTARSVRDRWVNIRNTFNYNLRKLEKSKENAKSTADIYTPSWPLWRPLQFLREAARKEDGNLETFEELSMKINSESELKEELQPDEQIDIGIRQRGQQRYKPRQKSPIGNRKEKRSCKKVLDDLIEAMAPVMKLQDPNIKKQYLYFGQYVTEVLNSMRTVDAEIACQDIQNLFNNRSDNLEPLS</sequence>
<proteinExistence type="predicted"/>
<organism evidence="1 2">
    <name type="scientific">Dendrolimus kikuchii</name>
    <dbReference type="NCBI Taxonomy" id="765133"/>
    <lineage>
        <taxon>Eukaryota</taxon>
        <taxon>Metazoa</taxon>
        <taxon>Ecdysozoa</taxon>
        <taxon>Arthropoda</taxon>
        <taxon>Hexapoda</taxon>
        <taxon>Insecta</taxon>
        <taxon>Pterygota</taxon>
        <taxon>Neoptera</taxon>
        <taxon>Endopterygota</taxon>
        <taxon>Lepidoptera</taxon>
        <taxon>Glossata</taxon>
        <taxon>Ditrysia</taxon>
        <taxon>Bombycoidea</taxon>
        <taxon>Lasiocampidae</taxon>
        <taxon>Dendrolimus</taxon>
    </lineage>
</organism>
<dbReference type="EMBL" id="CM034407">
    <property type="protein sequence ID" value="KAJ0172506.1"/>
    <property type="molecule type" value="Genomic_DNA"/>
</dbReference>
<accession>A0ACC1CM35</accession>
<evidence type="ECO:0000313" key="1">
    <source>
        <dbReference type="EMBL" id="KAJ0172506.1"/>
    </source>
</evidence>
<gene>
    <name evidence="1" type="ORF">K1T71_011645</name>
</gene>
<evidence type="ECO:0000313" key="2">
    <source>
        <dbReference type="Proteomes" id="UP000824533"/>
    </source>
</evidence>